<accession>A0A0E9SWR2</accession>
<name>A0A0E9SWR2_ANGAN</name>
<organism evidence="1">
    <name type="scientific">Anguilla anguilla</name>
    <name type="common">European freshwater eel</name>
    <name type="synonym">Muraena anguilla</name>
    <dbReference type="NCBI Taxonomy" id="7936"/>
    <lineage>
        <taxon>Eukaryota</taxon>
        <taxon>Metazoa</taxon>
        <taxon>Chordata</taxon>
        <taxon>Craniata</taxon>
        <taxon>Vertebrata</taxon>
        <taxon>Euteleostomi</taxon>
        <taxon>Actinopterygii</taxon>
        <taxon>Neopterygii</taxon>
        <taxon>Teleostei</taxon>
        <taxon>Anguilliformes</taxon>
        <taxon>Anguillidae</taxon>
        <taxon>Anguilla</taxon>
    </lineage>
</organism>
<dbReference type="AlphaFoldDB" id="A0A0E9SWR2"/>
<evidence type="ECO:0000313" key="1">
    <source>
        <dbReference type="EMBL" id="JAH45110.1"/>
    </source>
</evidence>
<sequence length="25" mass="2694">MPISFFFFSSLKIIGGAFCAVISNP</sequence>
<proteinExistence type="predicted"/>
<reference evidence="1" key="1">
    <citation type="submission" date="2014-11" db="EMBL/GenBank/DDBJ databases">
        <authorList>
            <person name="Amaro Gonzalez C."/>
        </authorList>
    </citation>
    <scope>NUCLEOTIDE SEQUENCE</scope>
</reference>
<protein>
    <submittedName>
        <fullName evidence="1">Uncharacterized protein</fullName>
    </submittedName>
</protein>
<reference evidence="1" key="2">
    <citation type="journal article" date="2015" name="Fish Shellfish Immunol.">
        <title>Early steps in the European eel (Anguilla anguilla)-Vibrio vulnificus interaction in the gills: Role of the RtxA13 toxin.</title>
        <authorList>
            <person name="Callol A."/>
            <person name="Pajuelo D."/>
            <person name="Ebbesson L."/>
            <person name="Teles M."/>
            <person name="MacKenzie S."/>
            <person name="Amaro C."/>
        </authorList>
    </citation>
    <scope>NUCLEOTIDE SEQUENCE</scope>
</reference>
<dbReference type="EMBL" id="GBXM01063467">
    <property type="protein sequence ID" value="JAH45110.1"/>
    <property type="molecule type" value="Transcribed_RNA"/>
</dbReference>